<evidence type="ECO:0000313" key="1">
    <source>
        <dbReference type="EMBL" id="KHN70107.1"/>
    </source>
</evidence>
<organism evidence="1 2">
    <name type="scientific">Ordospora colligata OC4</name>
    <dbReference type="NCBI Taxonomy" id="1354746"/>
    <lineage>
        <taxon>Eukaryota</taxon>
        <taxon>Fungi</taxon>
        <taxon>Fungi incertae sedis</taxon>
        <taxon>Microsporidia</taxon>
        <taxon>Ordosporidae</taxon>
        <taxon>Ordospora</taxon>
    </lineage>
</organism>
<sequence length="128" mass="14607">MGELLVIVSEKNDIVYQRMFNKVSDEEYCRFMIIVYGSIDVLMEKMLSSTTNYFASLDTYGDAKVSAYVMPSGYKLLFMHSRSDVKQFLDNAHKVFAGILLKSAHSDVIADNPDLNRSVDELYSSYFV</sequence>
<dbReference type="InParanoid" id="A0A0B2UM11"/>
<reference evidence="1 2" key="1">
    <citation type="journal article" date="2014" name="MBio">
        <title>The Ordospora colligata genome; evolution of extreme reduction in microsporidia and host-to-parasite horizontal gene transfer.</title>
        <authorList>
            <person name="Pombert J.-F."/>
            <person name="Haag K.L."/>
            <person name="Beidas S."/>
            <person name="Ebert D."/>
            <person name="Keeling P.J."/>
        </authorList>
    </citation>
    <scope>NUCLEOTIDE SEQUENCE [LARGE SCALE GENOMIC DNA]</scope>
    <source>
        <strain evidence="1 2">OC4</strain>
    </source>
</reference>
<dbReference type="VEuPathDB" id="MicrosporidiaDB:M896_030940"/>
<dbReference type="HOGENOM" id="CLU_1960235_0_0_1"/>
<dbReference type="GO" id="GO:0005737">
    <property type="term" value="C:cytoplasm"/>
    <property type="evidence" value="ECO:0007669"/>
    <property type="project" value="GOC"/>
</dbReference>
<protein>
    <submittedName>
        <fullName evidence="1">Putative sedlin</fullName>
    </submittedName>
</protein>
<dbReference type="GO" id="GO:0006888">
    <property type="term" value="P:endoplasmic reticulum to Golgi vesicle-mediated transport"/>
    <property type="evidence" value="ECO:0007669"/>
    <property type="project" value="InterPro"/>
</dbReference>
<dbReference type="RefSeq" id="XP_014564149.1">
    <property type="nucleotide sequence ID" value="XM_014708663.1"/>
</dbReference>
<proteinExistence type="predicted"/>
<dbReference type="FunCoup" id="A0A0B2UM11">
    <property type="interactions" value="43"/>
</dbReference>
<dbReference type="Gene3D" id="3.30.450.70">
    <property type="match status" value="1"/>
</dbReference>
<dbReference type="Proteomes" id="UP000031056">
    <property type="component" value="Unassembled WGS sequence"/>
</dbReference>
<evidence type="ECO:0000313" key="2">
    <source>
        <dbReference type="Proteomes" id="UP000031056"/>
    </source>
</evidence>
<dbReference type="InterPro" id="IPR006722">
    <property type="entry name" value="Sedlin"/>
</dbReference>
<comment type="caution">
    <text evidence="1">The sequence shown here is derived from an EMBL/GenBank/DDBJ whole genome shotgun (WGS) entry which is preliminary data.</text>
</comment>
<accession>A0A0B2UM11</accession>
<dbReference type="InterPro" id="IPR011012">
    <property type="entry name" value="Longin-like_dom_sf"/>
</dbReference>
<gene>
    <name evidence="1" type="ORF">M896_030940</name>
</gene>
<dbReference type="SUPFAM" id="SSF64356">
    <property type="entry name" value="SNARE-like"/>
    <property type="match status" value="1"/>
</dbReference>
<name>A0A0B2UM11_9MICR</name>
<dbReference type="Pfam" id="PF04628">
    <property type="entry name" value="Sedlin_N"/>
    <property type="match status" value="1"/>
</dbReference>
<dbReference type="OrthoDB" id="2191898at2759"/>
<dbReference type="GeneID" id="26261378"/>
<dbReference type="EMBL" id="JOKQ01000003">
    <property type="protein sequence ID" value="KHN70107.1"/>
    <property type="molecule type" value="Genomic_DNA"/>
</dbReference>
<dbReference type="AlphaFoldDB" id="A0A0B2UM11"/>
<keyword evidence="2" id="KW-1185">Reference proteome</keyword>